<reference evidence="2" key="2">
    <citation type="journal article" date="2022" name="Microb. Genom.">
        <title>A chromosome-scale genome assembly of the tomato pathogen Cladosporium fulvum reveals a compartmentalized genome architecture and the presence of a dispensable chromosome.</title>
        <authorList>
            <person name="Zaccaron A.Z."/>
            <person name="Chen L.H."/>
            <person name="Samaras A."/>
            <person name="Stergiopoulos I."/>
        </authorList>
    </citation>
    <scope>NUCLEOTIDE SEQUENCE</scope>
    <source>
        <strain evidence="2">Race5_Kim</strain>
    </source>
</reference>
<organism evidence="2 3">
    <name type="scientific">Passalora fulva</name>
    <name type="common">Tomato leaf mold</name>
    <name type="synonym">Cladosporium fulvum</name>
    <dbReference type="NCBI Taxonomy" id="5499"/>
    <lineage>
        <taxon>Eukaryota</taxon>
        <taxon>Fungi</taxon>
        <taxon>Dikarya</taxon>
        <taxon>Ascomycota</taxon>
        <taxon>Pezizomycotina</taxon>
        <taxon>Dothideomycetes</taxon>
        <taxon>Dothideomycetidae</taxon>
        <taxon>Mycosphaerellales</taxon>
        <taxon>Mycosphaerellaceae</taxon>
        <taxon>Fulvia</taxon>
    </lineage>
</organism>
<keyword evidence="1" id="KW-0812">Transmembrane</keyword>
<reference evidence="2" key="1">
    <citation type="submission" date="2021-12" db="EMBL/GenBank/DDBJ databases">
        <authorList>
            <person name="Zaccaron A."/>
            <person name="Stergiopoulos I."/>
        </authorList>
    </citation>
    <scope>NUCLEOTIDE SEQUENCE</scope>
    <source>
        <strain evidence="2">Race5_Kim</strain>
    </source>
</reference>
<evidence type="ECO:0000256" key="1">
    <source>
        <dbReference type="SAM" id="Phobius"/>
    </source>
</evidence>
<keyword evidence="1" id="KW-0472">Membrane</keyword>
<keyword evidence="3" id="KW-1185">Reference proteome</keyword>
<feature type="transmembrane region" description="Helical" evidence="1">
    <location>
        <begin position="177"/>
        <end position="197"/>
    </location>
</feature>
<evidence type="ECO:0000313" key="2">
    <source>
        <dbReference type="EMBL" id="UJO13089.1"/>
    </source>
</evidence>
<dbReference type="EMBL" id="CP090164">
    <property type="protein sequence ID" value="UJO13089.1"/>
    <property type="molecule type" value="Genomic_DNA"/>
</dbReference>
<gene>
    <name evidence="2" type="ORF">CLAFUR5_03168</name>
</gene>
<accession>A0A9Q8L9B9</accession>
<dbReference type="RefSeq" id="XP_047757455.1">
    <property type="nucleotide sequence ID" value="XM_047902316.1"/>
</dbReference>
<proteinExistence type="predicted"/>
<dbReference type="KEGG" id="ffu:CLAFUR5_03168"/>
<sequence>MNQMNNPLMQHMSIRESGLPQGRRYAGYGISPVGPGDPHPAHQMNFMSPMANLGMNQHPFAAGRYPFPHHPMPFQGVGGGGGMGPFPGGSLPGMNPMAPPMGGGMMNPMAAMGGMNAMNMNPMMSYMSPHLLELLGGGMNMYDDDDTGVWDGDDEDENGIIHPRRGNRRMRKRRGGMMPFGAMGMNPMGMAGMPRMMPGMPMGMPGMMSVM</sequence>
<keyword evidence="1" id="KW-1133">Transmembrane helix</keyword>
<protein>
    <submittedName>
        <fullName evidence="2">Uncharacterized protein</fullName>
    </submittedName>
</protein>
<dbReference type="OrthoDB" id="10553765at2759"/>
<dbReference type="AlphaFoldDB" id="A0A9Q8L9B9"/>
<dbReference type="GeneID" id="71983046"/>
<name>A0A9Q8L9B9_PASFU</name>
<dbReference type="Proteomes" id="UP000756132">
    <property type="component" value="Chromosome 2"/>
</dbReference>
<evidence type="ECO:0000313" key="3">
    <source>
        <dbReference type="Proteomes" id="UP000756132"/>
    </source>
</evidence>